<keyword evidence="4" id="KW-0472">Membrane</keyword>
<keyword evidence="2" id="KW-0732">Signal</keyword>
<dbReference type="PANTHER" id="PTHR38481">
    <property type="entry name" value="HYALURONATE LYASE"/>
    <property type="match status" value="1"/>
</dbReference>
<dbReference type="Pfam" id="PF02884">
    <property type="entry name" value="Lyase_8_C"/>
    <property type="match status" value="1"/>
</dbReference>
<evidence type="ECO:0000256" key="3">
    <source>
        <dbReference type="ARBA" id="ARBA00023239"/>
    </source>
</evidence>
<dbReference type="GO" id="GO:0005576">
    <property type="term" value="C:extracellular region"/>
    <property type="evidence" value="ECO:0007669"/>
    <property type="project" value="InterPro"/>
</dbReference>
<feature type="domain" description="Polysaccharide lyase 8 N-terminal alpha-helical" evidence="7">
    <location>
        <begin position="782"/>
        <end position="1107"/>
    </location>
</feature>
<dbReference type="InterPro" id="IPR004103">
    <property type="entry name" value="Lyase_8_C"/>
</dbReference>
<evidence type="ECO:0000259" key="6">
    <source>
        <dbReference type="Pfam" id="PF02884"/>
    </source>
</evidence>
<dbReference type="GO" id="GO:0005975">
    <property type="term" value="P:carbohydrate metabolic process"/>
    <property type="evidence" value="ECO:0007669"/>
    <property type="project" value="InterPro"/>
</dbReference>
<evidence type="ECO:0000259" key="7">
    <source>
        <dbReference type="Pfam" id="PF08124"/>
    </source>
</evidence>
<evidence type="ECO:0000256" key="4">
    <source>
        <dbReference type="SAM" id="Phobius"/>
    </source>
</evidence>
<dbReference type="InterPro" id="IPR008929">
    <property type="entry name" value="Chondroitin_lyas"/>
</dbReference>
<evidence type="ECO:0000256" key="1">
    <source>
        <dbReference type="ARBA" id="ARBA00006699"/>
    </source>
</evidence>
<dbReference type="InterPro" id="IPR038970">
    <property type="entry name" value="Lyase_8"/>
</dbReference>
<comment type="similarity">
    <text evidence="1">Belongs to the polysaccharide lyase 8 family.</text>
</comment>
<dbReference type="Gene3D" id="1.50.10.100">
    <property type="entry name" value="Chondroitin AC/alginate lyase"/>
    <property type="match status" value="4"/>
</dbReference>
<reference evidence="9 10" key="2">
    <citation type="submission" date="2024-07" db="EMBL/GenBank/DDBJ databases">
        <authorList>
            <person name="Akdeniz Z."/>
        </authorList>
    </citation>
    <scope>NUCLEOTIDE SEQUENCE [LARGE SCALE GENOMIC DNA]</scope>
</reference>
<dbReference type="InterPro" id="IPR003159">
    <property type="entry name" value="Lyase_8_central_dom"/>
</dbReference>
<dbReference type="EMBL" id="CAXDID020000045">
    <property type="protein sequence ID" value="CAL6002430.1"/>
    <property type="molecule type" value="Genomic_DNA"/>
</dbReference>
<proteinExistence type="inferred from homology"/>
<dbReference type="GO" id="GO:0016837">
    <property type="term" value="F:carbon-oxygen lyase activity, acting on polysaccharides"/>
    <property type="evidence" value="ECO:0007669"/>
    <property type="project" value="UniProtKB-ARBA"/>
</dbReference>
<evidence type="ECO:0000259" key="5">
    <source>
        <dbReference type="Pfam" id="PF02278"/>
    </source>
</evidence>
<dbReference type="EMBL" id="CATOUU010001185">
    <property type="protein sequence ID" value="CAI9978515.1"/>
    <property type="molecule type" value="Genomic_DNA"/>
</dbReference>
<dbReference type="Gene3D" id="2.60.220.10">
    <property type="entry name" value="Polysaccharide lyase family 8-like, C-terminal"/>
    <property type="match status" value="3"/>
</dbReference>
<evidence type="ECO:0000256" key="2">
    <source>
        <dbReference type="ARBA" id="ARBA00022729"/>
    </source>
</evidence>
<dbReference type="SUPFAM" id="SSF74650">
    <property type="entry name" value="Galactose mutarotase-like"/>
    <property type="match status" value="4"/>
</dbReference>
<feature type="domain" description="Polysaccharide lyase 8 N-terminal alpha-helical" evidence="7">
    <location>
        <begin position="22"/>
        <end position="347"/>
    </location>
</feature>
<evidence type="ECO:0000313" key="8">
    <source>
        <dbReference type="EMBL" id="CAI9978515.1"/>
    </source>
</evidence>
<dbReference type="Gene3D" id="2.70.98.10">
    <property type="match status" value="4"/>
</dbReference>
<feature type="domain" description="Polysaccharide lyase family 8 central" evidence="5">
    <location>
        <begin position="1150"/>
        <end position="1385"/>
    </location>
</feature>
<dbReference type="SUPFAM" id="SSF49863">
    <property type="entry name" value="Hyaluronate lyase-like, C-terminal domain"/>
    <property type="match status" value="3"/>
</dbReference>
<dbReference type="InterPro" id="IPR014718">
    <property type="entry name" value="GH-type_carb-bd"/>
</dbReference>
<keyword evidence="4" id="KW-0812">Transmembrane</keyword>
<dbReference type="Proteomes" id="UP001642409">
    <property type="component" value="Unassembled WGS sequence"/>
</dbReference>
<reference evidence="8" key="1">
    <citation type="submission" date="2023-06" db="EMBL/GenBank/DDBJ databases">
        <authorList>
            <person name="Kurt Z."/>
        </authorList>
    </citation>
    <scope>NUCLEOTIDE SEQUENCE</scope>
</reference>
<comment type="caution">
    <text evidence="8">The sequence shown here is derived from an EMBL/GenBank/DDBJ whole genome shotgun (WGS) entry which is preliminary data.</text>
</comment>
<accession>A0AA86S5Q5</accession>
<dbReference type="InterPro" id="IPR011013">
    <property type="entry name" value="Gal_mutarotase_sf_dom"/>
</dbReference>
<dbReference type="Pfam" id="PF08124">
    <property type="entry name" value="Lyase_8_N"/>
    <property type="match status" value="4"/>
</dbReference>
<dbReference type="InterPro" id="IPR012970">
    <property type="entry name" value="Lyase_8_alpha_N"/>
</dbReference>
<feature type="transmembrane region" description="Helical" evidence="4">
    <location>
        <begin position="3063"/>
        <end position="3083"/>
    </location>
</feature>
<organism evidence="8">
    <name type="scientific">Hexamita inflata</name>
    <dbReference type="NCBI Taxonomy" id="28002"/>
    <lineage>
        <taxon>Eukaryota</taxon>
        <taxon>Metamonada</taxon>
        <taxon>Diplomonadida</taxon>
        <taxon>Hexamitidae</taxon>
        <taxon>Hexamitinae</taxon>
        <taxon>Hexamita</taxon>
    </lineage>
</organism>
<evidence type="ECO:0000313" key="9">
    <source>
        <dbReference type="EMBL" id="CAL6002430.1"/>
    </source>
</evidence>
<dbReference type="SUPFAM" id="SSF48230">
    <property type="entry name" value="Chondroitin AC/alginate lyase"/>
    <property type="match status" value="4"/>
</dbReference>
<feature type="domain" description="Polysaccharide lyase family 8 central" evidence="5">
    <location>
        <begin position="388"/>
        <end position="634"/>
    </location>
</feature>
<keyword evidence="10" id="KW-1185">Reference proteome</keyword>
<gene>
    <name evidence="9" type="ORF">HINF_LOCUS17918</name>
    <name evidence="8" type="ORF">HINF_LOCUS66160</name>
</gene>
<feature type="domain" description="Polysaccharide lyase 8 N-terminal alpha-helical" evidence="7">
    <location>
        <begin position="2301"/>
        <end position="2626"/>
    </location>
</feature>
<sequence length="3107" mass="351879">MKDINQILLNKQNFLTENIYSKISYKQAITIRQNKATEQINDMNTANDRTYLWSSYQQLQQGLQLLQTVKNIQVIATAYAVTPFENYTNLHHKNITTLNIVQSALDFILQNFYKADLIKLSPPLSGKVQDWWEWQIGIPDVLNNIIVLIKEDISQNLLNNIIASSKRFLPNPTFYGNLSASLCPSVVISTGGNLVNTAQIVFIRGLLSQNITESDLSFHALDHIFDFVNVSDGFYKDYSFIQHETISSSASYGQVQFAGLTNLIVILNRSIMYKYSESSISKIFEFIINGQTTLIYNCQMMNMVNGRAISILEQEYQNCKYVMSYVAILSQYTSSLEQQQQMQNIVKHHITKAQPFIDITQLYQQASIIMAKIRANASIPATQPEFMHKRFSSMARVVHRRENYAFAIAMHSYKVGDYESINGENLHGWYTGDGMEYMYSNYQQQYIDFFPTVDPYLLQGTTELTIGRNDSAVDGVRSQKMSNATFVGGTDLNGTGVVGMEFYNFNYKLSGFRSWFLFDQSVMVVANYNSTENYRSTFLNRELGSLAQNVFVDGQAVSNDLKAYNCSRLFVEGTGVNDSVGYIFLKSTEIFLKKELRVGNWNQIGNIQGAVQRNYVTGYVEKTNAPLQLQYVIVFGSNKTQLDLVNQFDYQVVAQNSSMHVVRHVENNVTYDAANIFNLSAGQSVNVSGFQVFSNSSILIKTAENVKFSISDPTQKQSAINFKYCDQPLQLVNVLGQAGASQIFDFTLNSDNTMRPNLEQMQDINIILQNKQDSLTENIYSKINYKQAITIRQNRATQQINDMNTANDRTYLWSSYQQLQQGPQLLQTVKNIQVIATAYAVTPFENYTNLHYKNITTLNIVQSALDFILQNFYKADLIKLSPPLSGKVQDWWEWQIGIPDVLNNIIVLIKEDISQNLLNNIIASSKRFLPNPTFYGNLSASLCPSVVISTGGNLVNTAQIVFIRGLLSQNITESDLSFHALDHIFDFVNVSDGFYKDYSFIQHETISSSASYGQVQFAGLTNLIVILNRSIMYKYSESSISKIFEFIINGQTTLIYNCQMMNMVNGRAISILEQEYQNCKYVMSYVAVLSQYTSSLEQQQQMQNIVKHHITKAQPFIDITQLYQQASIIMTKIRANTSIPATQPEFMYKRFSSMARVVQRRENYAFAIAMHSYKVGDYESINGENLHGWYTGDGMEYMYSNYQQQYIDFFPTVDPYLLQGTTELTIGRNDSAVDGVRSSKMSNATFVGGTDLNGTGVVGMEFYNFNYKLSGFRSWFLFDQSVMVVANYNSTENYRSTFLNRELGSLAQNVFVDGQAVSNDLKAYNCSRLFVEGTGVNDSVGYIFLKKTEIFLKKELRVGNWNQIGNIQGAVQRNYVTGYVEDERSAAAAVRDRLQHNKTQFDLINQFDYQVVAQNSSMHVVRHVENNVTYDAANIFNLSAGQSVNVSGFQVFSNSSILIKTAENVKFSISDPTQKQSAINFKYCDQPLQLVNVLGQAGASQIFDFTLNSDNTMRPNLEQMQDINIILQNKQDSLTENIYSKINYKQAITIRQNRATQQINDMNTANDRTYLWSSYQQLQQGPQLLQTVKNIQVIATAYAVTPFENYTNLHYKNITTLNIVQSALDFILQNFYKADLIKLSPPLSGKVQDWWEWQIGIPDVLNNIIVLIKEDISQNLLNNIIASSKRFLPNPTFYGNLSASLCPSVVISTGGNLVNTAQIVFIRGLLSQNITESDLSFHALDHIFDFVNVSDGFYKDYSFIQHETISSSASYGQVQFAGLTNLIVILNRSIMYKYSESSISKIFEFIINGQTTLIYNCQMMNMVNGRAISILEQEYQNCKYVMSYVAVLSQYTSSLEQQQQMQNIVKHHITKAQPFIDITQLYQQASIIMTKIRANTSIPATQPEFMYKRFSSMARVVHRRENYAFAIAMHSYKVGDYESINGENLHGWYTGDGMEYMYSNYQQQYIDFFPTVDPYLLQGTTELTIGRNDSAVDGVRSQKMSNATFVGGTDLNGTGVVGMEFYNFNYKLSGFRSWFLFDQSVMVVANYNSTENYRSTFLNRELGSLAQNVFVDGQAVSNDLKAYNCSRLFVEGTGVNDSVGYIFLKSTEIFLKKELRVGNWNQIGIYSGAVQRNYVTGYVEKTNAPLQLQYVIVFGSNKTQFDLINQFDYQVIAQNSSMHVVRHVENNVTYDAANIFNLSAGQSVNVSGFQVFSNSSVLIKTAENVKISISDPTQKQSVINFKYCDLPLQLVNVAGQAGASQVFDFTLNSDNTMRPNVEQMQDINKILQNKQDSLTENIYSKINYKQAITIRQNKATEQINDMNTANDRTYLWSSYQQLQQGPQLLQTVKNIQVIATAYAVTPFENYTNLHHKNITTLNIVQSALDFILQNFYKADLIKLSPPLSGKVQDWWEWQIGIPDVLNNIIVLIKEDISQNLLNNIIASSKRFLPNPTFYGNLSASLCPSVVISTGGNLVNTAQIVFIRGLLSQNITESDLSFHALDHIFDFVNVSDGFYKDYSFIQHETISSSASYGQVQFAGLTNLIVILNRSIMYKYSESSISKIFEFIINGQTTLIYNCQMMNMVNGRAISILEQEYQNCKYVMSYVAILSQYTSSLEQQQQMQNIVKHHITKAQPFIDITQLYQQASIIMAKIRANASIPATQPEFMHKRFSSMARVVHRRENYAFAIAMHSYKVGDYESINGENLHGWYTGDGMEYMYSNYQQQYIDFFPTVDPYLLQGTTELTIGRNDSAVDGVRSQKMSNATFVGGTDLNGTGVVGMEFYNFNYKLSGFRSWFLFDQSVMVVANYNSTENYRSTFLNRELGSLAQNVFVDGQAVSNDLKAYNCSRLFVEGTGVNDSVGYIFLKSTEIFLKKELRVGNWNQIGIYSGAVQRNYVTGYVEKTNAPLQLQYVIVFGSNKTQFDLINQFDYQVIAQNSSMHVVRQVENNVTYDAANIFNLSAGQSVNVSGFQVFSNSSILIKTEQNQENKINKLNVSENDSVSTKTGGKVRISISDPTQKQTFLNFFYDKLEQKVNVTGAEGASFVFEHIFTVQSQVNKCGTGCLAGAGGGAVAIIVVVVGVYVYRKRTAQRVVKKTKMTKKVQTAMFI</sequence>
<protein>
    <submittedName>
        <fullName evidence="8">S-layer homology domain-containing protein</fullName>
    </submittedName>
    <submittedName>
        <fullName evidence="9">S-layer_homology domain-containing protein</fullName>
    </submittedName>
</protein>
<dbReference type="InterPro" id="IPR011071">
    <property type="entry name" value="Lyase_8-like_C"/>
</dbReference>
<name>A0AA86S5Q5_9EUKA</name>
<keyword evidence="3" id="KW-0456">Lyase</keyword>
<feature type="domain" description="Polysaccharide lyase family 8 C-terminal" evidence="6">
    <location>
        <begin position="2170"/>
        <end position="2239"/>
    </location>
</feature>
<feature type="domain" description="Polysaccharide lyase family 8 central" evidence="5">
    <location>
        <begin position="1909"/>
        <end position="2153"/>
    </location>
</feature>
<feature type="domain" description="Polysaccharide lyase family 8 central" evidence="5">
    <location>
        <begin position="2667"/>
        <end position="2913"/>
    </location>
</feature>
<dbReference type="PANTHER" id="PTHR38481:SF1">
    <property type="entry name" value="HYALURONATE LYASE"/>
    <property type="match status" value="1"/>
</dbReference>
<evidence type="ECO:0000313" key="10">
    <source>
        <dbReference type="Proteomes" id="UP001642409"/>
    </source>
</evidence>
<dbReference type="Pfam" id="PF02278">
    <property type="entry name" value="Lyase_8"/>
    <property type="match status" value="4"/>
</dbReference>
<keyword evidence="4" id="KW-1133">Transmembrane helix</keyword>
<feature type="domain" description="Polysaccharide lyase 8 N-terminal alpha-helical" evidence="7">
    <location>
        <begin position="1541"/>
        <end position="1866"/>
    </location>
</feature>
<dbReference type="GO" id="GO:0030246">
    <property type="term" value="F:carbohydrate binding"/>
    <property type="evidence" value="ECO:0007669"/>
    <property type="project" value="InterPro"/>
</dbReference>